<keyword evidence="3" id="KW-1185">Reference proteome</keyword>
<dbReference type="AlphaFoldDB" id="A0A7K3LWT3"/>
<feature type="chain" id="PRO_5038722004" evidence="1">
    <location>
        <begin position="34"/>
        <end position="223"/>
    </location>
</feature>
<dbReference type="Pfam" id="PF09203">
    <property type="entry name" value="MspA"/>
    <property type="match status" value="1"/>
</dbReference>
<reference evidence="2 3" key="1">
    <citation type="submission" date="2020-01" db="EMBL/GenBank/DDBJ databases">
        <title>Investigation of new actinobacteria for the biodesulphurisation of diesel fuel.</title>
        <authorList>
            <person name="Athi Narayanan S.M."/>
        </authorList>
    </citation>
    <scope>NUCLEOTIDE SEQUENCE [LARGE SCALE GENOMIC DNA]</scope>
    <source>
        <strain evidence="2 3">213E</strain>
    </source>
</reference>
<sequence length="223" mass="22146">MNKIITRRVAAGVGLAGAAVMGVSALGTGAAAAGPVAGTTITKTLVDGTPVKIQLFDQSVNYQKSIVESFNLVREVWVSGKVRVTVGGKAEGGTIAAGYIVGCQVNVGVSSDNGAGAGVEATPSTSGSITTTPGAEANAGASLSLGPGQAGTVWLINTTDSDDDSVNDYTFTGSQGGVAYSQETFKVSNCGGYAEAKAKVKVTVDTGSVKGIVTLYGKPFSLG</sequence>
<evidence type="ECO:0000256" key="1">
    <source>
        <dbReference type="SAM" id="SignalP"/>
    </source>
</evidence>
<protein>
    <submittedName>
        <fullName evidence="2">MspA family porin</fullName>
    </submittedName>
</protein>
<gene>
    <name evidence="2" type="ORF">GYA93_24020</name>
</gene>
<dbReference type="Gene3D" id="2.60.40.1650">
    <property type="entry name" value="Porin MspA (Ig-like beta-sandwich domain)"/>
    <property type="match status" value="1"/>
</dbReference>
<dbReference type="InterPro" id="IPR006311">
    <property type="entry name" value="TAT_signal"/>
</dbReference>
<organism evidence="2 3">
    <name type="scientific">Gordonia desulfuricans</name>
    <dbReference type="NCBI Taxonomy" id="89051"/>
    <lineage>
        <taxon>Bacteria</taxon>
        <taxon>Bacillati</taxon>
        <taxon>Actinomycetota</taxon>
        <taxon>Actinomycetes</taxon>
        <taxon>Mycobacteriales</taxon>
        <taxon>Gordoniaceae</taxon>
        <taxon>Gordonia</taxon>
    </lineage>
</organism>
<dbReference type="RefSeq" id="WP_059036598.1">
    <property type="nucleotide sequence ID" value="NZ_JAADZU010000144.1"/>
</dbReference>
<comment type="caution">
    <text evidence="2">The sequence shown here is derived from an EMBL/GenBank/DDBJ whole genome shotgun (WGS) entry which is preliminary data.</text>
</comment>
<dbReference type="PROSITE" id="PS51318">
    <property type="entry name" value="TAT"/>
    <property type="match status" value="1"/>
</dbReference>
<dbReference type="Proteomes" id="UP000466307">
    <property type="component" value="Unassembled WGS sequence"/>
</dbReference>
<feature type="signal peptide" evidence="1">
    <location>
        <begin position="1"/>
        <end position="33"/>
    </location>
</feature>
<proteinExistence type="predicted"/>
<evidence type="ECO:0000313" key="2">
    <source>
        <dbReference type="EMBL" id="NDK92586.1"/>
    </source>
</evidence>
<dbReference type="Gene3D" id="2.10.300.10">
    <property type="entry name" value="Porin MspA ribbon domain"/>
    <property type="match status" value="1"/>
</dbReference>
<accession>A0A7K3LWT3</accession>
<dbReference type="InterPro" id="IPR015286">
    <property type="entry name" value="Porin_fam_mycobact-type"/>
</dbReference>
<name>A0A7K3LWT3_9ACTN</name>
<dbReference type="EMBL" id="JAADZU010000144">
    <property type="protein sequence ID" value="NDK92586.1"/>
    <property type="molecule type" value="Genomic_DNA"/>
</dbReference>
<evidence type="ECO:0000313" key="3">
    <source>
        <dbReference type="Proteomes" id="UP000466307"/>
    </source>
</evidence>
<keyword evidence="1" id="KW-0732">Signal</keyword>